<keyword evidence="5" id="KW-0408">Iron</keyword>
<comment type="caution">
    <text evidence="7">The sequence shown here is derived from an EMBL/GenBank/DDBJ whole genome shotgun (WGS) entry which is preliminary data.</text>
</comment>
<organism evidence="7 8">
    <name type="scientific">Prorocentrum cordatum</name>
    <dbReference type="NCBI Taxonomy" id="2364126"/>
    <lineage>
        <taxon>Eukaryota</taxon>
        <taxon>Sar</taxon>
        <taxon>Alveolata</taxon>
        <taxon>Dinophyceae</taxon>
        <taxon>Prorocentrales</taxon>
        <taxon>Prorocentraceae</taxon>
        <taxon>Prorocentrum</taxon>
    </lineage>
</organism>
<evidence type="ECO:0000256" key="1">
    <source>
        <dbReference type="ARBA" id="ARBA00001961"/>
    </source>
</evidence>
<keyword evidence="2" id="KW-0479">Metal-binding</keyword>
<dbReference type="Pfam" id="PF03917">
    <property type="entry name" value="GSH_synth_ATP"/>
    <property type="match status" value="1"/>
</dbReference>
<dbReference type="InterPro" id="IPR004887">
    <property type="entry name" value="GSH_synth_subst-bd"/>
</dbReference>
<dbReference type="PROSITE" id="PS51471">
    <property type="entry name" value="FE2OG_OXY"/>
    <property type="match status" value="1"/>
</dbReference>
<dbReference type="SUPFAM" id="SSF56059">
    <property type="entry name" value="Glutathione synthetase ATP-binding domain-like"/>
    <property type="match status" value="1"/>
</dbReference>
<evidence type="ECO:0000256" key="4">
    <source>
        <dbReference type="ARBA" id="ARBA00023002"/>
    </source>
</evidence>
<feature type="domain" description="Fe2OG dioxygenase" evidence="6">
    <location>
        <begin position="569"/>
        <end position="669"/>
    </location>
</feature>
<keyword evidence="3" id="KW-0223">Dioxygenase</keyword>
<dbReference type="Pfam" id="PF25238">
    <property type="entry name" value="OGFOD2-like"/>
    <property type="match status" value="1"/>
</dbReference>
<evidence type="ECO:0000259" key="6">
    <source>
        <dbReference type="PROSITE" id="PS51471"/>
    </source>
</evidence>
<dbReference type="Gene3D" id="3.40.50.1760">
    <property type="entry name" value="Glutathione synthase, substrate-binding domain superfamily, eukaryotic"/>
    <property type="match status" value="1"/>
</dbReference>
<proteinExistence type="predicted"/>
<dbReference type="InterPro" id="IPR006620">
    <property type="entry name" value="Pro_4_hyd_alph"/>
</dbReference>
<dbReference type="Gene3D" id="3.30.1490.50">
    <property type="match status" value="1"/>
</dbReference>
<evidence type="ECO:0000256" key="2">
    <source>
        <dbReference type="ARBA" id="ARBA00022723"/>
    </source>
</evidence>
<dbReference type="PANTHER" id="PTHR11130:SF0">
    <property type="entry name" value="GLUTATHIONE SYNTHETASE"/>
    <property type="match status" value="1"/>
</dbReference>
<dbReference type="Gene3D" id="3.30.470.20">
    <property type="entry name" value="ATP-grasp fold, B domain"/>
    <property type="match status" value="1"/>
</dbReference>
<dbReference type="InterPro" id="IPR014709">
    <property type="entry name" value="Glutathione_synthase_C_euk"/>
</dbReference>
<protein>
    <recommendedName>
        <fullName evidence="6">Fe2OG dioxygenase domain-containing protein</fullName>
    </recommendedName>
</protein>
<name>A0ABN9UNJ2_9DINO</name>
<evidence type="ECO:0000313" key="8">
    <source>
        <dbReference type="Proteomes" id="UP001189429"/>
    </source>
</evidence>
<sequence length="673" mass="74030">MARRRIFLTAMGDIFKCRSTLSLWLLQVSQMSWPGSTPGHSVIPDNTPGAGFARALAAAHAEYVAIAPAADGKASVCFYCFQDDHLELDQRHIERALEGLGVPCTRAFLGAHVELRGGVDGALVIDGTEISVVYFHCTYRPEHFATEVDWENRRLIELSRAVKAPSLLAHLAGSKRVQQVLADRAVLSRFLPQDEVAQCLAVFARQFDPSCAGSAHAVADALAKPHGWVLKPQREGGGNNLYGSELAAALRASEGLEQYVLMEKICTAPAPAWLLQSGVAHKTDTVAELGIFASYLARGNQLEKDSERLCDSQQVLMNNVSGAMLRSKHASSEEGGVCAGFGVLETPFLLASGSTLVTGCMEMKESDAESFVMDPPYRWLPIECSCQFLENLHVRSVDAYFRMPAPGASDAEFWASNDTRSQFDDETKAAIVASVRTELGRRSAIPKLFCRNLAIALMGMASSHIFQPEFLSMWQSVLNGGPPPEAIQDVRDGAFVFPLFSREFCKHLLEELKHFKTTGLPHQQPNSMNRQGCILNEIGLGPFMDQLLSHFLTPVFRVLFPDLMAAGIDSHHSFIVRYKMGQDTNLGVHDDNSEITLNVALCDPEQYSRGKLALYQRERCEHPQLLKLDSPYIHCAGTGTALAHSGDLLHEVLPLTGRERAGLIMWLRSDTHR</sequence>
<comment type="cofactor">
    <cofactor evidence="1">
        <name>L-ascorbate</name>
        <dbReference type="ChEBI" id="CHEBI:38290"/>
    </cofactor>
</comment>
<keyword evidence="8" id="KW-1185">Reference proteome</keyword>
<dbReference type="EMBL" id="CAUYUJ010016065">
    <property type="protein sequence ID" value="CAK0861492.1"/>
    <property type="molecule type" value="Genomic_DNA"/>
</dbReference>
<feature type="non-terminal residue" evidence="7">
    <location>
        <position position="673"/>
    </location>
</feature>
<dbReference type="Proteomes" id="UP001189429">
    <property type="component" value="Unassembled WGS sequence"/>
</dbReference>
<evidence type="ECO:0000313" key="7">
    <source>
        <dbReference type="EMBL" id="CAK0861492.1"/>
    </source>
</evidence>
<gene>
    <name evidence="7" type="ORF">PCOR1329_LOCUS50146</name>
</gene>
<reference evidence="7" key="1">
    <citation type="submission" date="2023-10" db="EMBL/GenBank/DDBJ databases">
        <authorList>
            <person name="Chen Y."/>
            <person name="Shah S."/>
            <person name="Dougan E. K."/>
            <person name="Thang M."/>
            <person name="Chan C."/>
        </authorList>
    </citation>
    <scope>NUCLEOTIDE SEQUENCE [LARGE SCALE GENOMIC DNA]</scope>
</reference>
<dbReference type="InterPro" id="IPR005615">
    <property type="entry name" value="Glutathione_synthase"/>
</dbReference>
<keyword evidence="4" id="KW-0560">Oxidoreductase</keyword>
<dbReference type="InterPro" id="IPR005123">
    <property type="entry name" value="Oxoglu/Fe-dep_dioxygenase_dom"/>
</dbReference>
<dbReference type="PANTHER" id="PTHR11130">
    <property type="entry name" value="GLUTATHIONE SYNTHETASE"/>
    <property type="match status" value="1"/>
</dbReference>
<dbReference type="Gene3D" id="2.60.120.620">
    <property type="entry name" value="q2cbj1_9rhob like domain"/>
    <property type="match status" value="1"/>
</dbReference>
<dbReference type="Pfam" id="PF03199">
    <property type="entry name" value="GSH_synthase"/>
    <property type="match status" value="1"/>
</dbReference>
<dbReference type="SMART" id="SM00702">
    <property type="entry name" value="P4Hc"/>
    <property type="match status" value="1"/>
</dbReference>
<evidence type="ECO:0000256" key="5">
    <source>
        <dbReference type="ARBA" id="ARBA00023004"/>
    </source>
</evidence>
<dbReference type="InterPro" id="IPR037013">
    <property type="entry name" value="GSH-S_sub-bd_sf"/>
</dbReference>
<evidence type="ECO:0000256" key="3">
    <source>
        <dbReference type="ARBA" id="ARBA00022964"/>
    </source>
</evidence>
<accession>A0ABN9UNJ2</accession>